<protein>
    <submittedName>
        <fullName evidence="1">Uncharacterized protein</fullName>
    </submittedName>
</protein>
<dbReference type="Proteomes" id="UP001431131">
    <property type="component" value="Unassembled WGS sequence"/>
</dbReference>
<accession>A0AAW5DZK5</accession>
<evidence type="ECO:0000313" key="1">
    <source>
        <dbReference type="EMBL" id="MCH1624455.1"/>
    </source>
</evidence>
<keyword evidence="2" id="KW-1185">Reference proteome</keyword>
<gene>
    <name evidence="1" type="ORF">MJG50_03880</name>
</gene>
<proteinExistence type="predicted"/>
<dbReference type="EMBL" id="JAKTTI010000003">
    <property type="protein sequence ID" value="MCH1624455.1"/>
    <property type="molecule type" value="Genomic_DNA"/>
</dbReference>
<dbReference type="AlphaFoldDB" id="A0AAW5DZK5"/>
<evidence type="ECO:0000313" key="2">
    <source>
        <dbReference type="Proteomes" id="UP001431131"/>
    </source>
</evidence>
<sequence length="63" mass="7186">MEVIKKISSAYSVVGNGGKGYWLVKVLGSYSSSNEAHSDMLDVLNEKKTENELERQFRRNKTY</sequence>
<dbReference type="RefSeq" id="WP_240252882.1">
    <property type="nucleotide sequence ID" value="NZ_JAKTTI010000003.1"/>
</dbReference>
<organism evidence="1 2">
    <name type="scientific">Fredinandcohnia quinoae</name>
    <dbReference type="NCBI Taxonomy" id="2918902"/>
    <lineage>
        <taxon>Bacteria</taxon>
        <taxon>Bacillati</taxon>
        <taxon>Bacillota</taxon>
        <taxon>Bacilli</taxon>
        <taxon>Bacillales</taxon>
        <taxon>Bacillaceae</taxon>
        <taxon>Fredinandcohnia</taxon>
    </lineage>
</organism>
<reference evidence="1" key="1">
    <citation type="submission" date="2022-02" db="EMBL/GenBank/DDBJ databases">
        <title>Fredinandcohnia quinoae sp. nov. isolated from Chenopodium quinoa seeds.</title>
        <authorList>
            <person name="Saati-Santamaria Z."/>
            <person name="Flores-Felix J.D."/>
            <person name="Igual J.M."/>
            <person name="Velazquez E."/>
            <person name="Garcia-Fraile P."/>
            <person name="Martinez-Molina E."/>
        </authorList>
    </citation>
    <scope>NUCLEOTIDE SEQUENCE</scope>
    <source>
        <strain evidence="1">SECRCQ15</strain>
    </source>
</reference>
<comment type="caution">
    <text evidence="1">The sequence shown here is derived from an EMBL/GenBank/DDBJ whole genome shotgun (WGS) entry which is preliminary data.</text>
</comment>
<name>A0AAW5DZK5_9BACI</name>